<dbReference type="GO" id="GO:0006999">
    <property type="term" value="P:nuclear pore organization"/>
    <property type="evidence" value="ECO:0007669"/>
    <property type="project" value="TreeGrafter"/>
</dbReference>
<keyword evidence="9" id="KW-0811">Translocation</keyword>
<dbReference type="KEGG" id="bbrx:BRETT_000578"/>
<comment type="similarity">
    <text evidence="3">Belongs to the NDC1 family.</text>
</comment>
<keyword evidence="8 14" id="KW-1133">Transmembrane helix</keyword>
<dbReference type="Proteomes" id="UP000663131">
    <property type="component" value="Chromosome 8"/>
</dbReference>
<dbReference type="EMBL" id="CP063136">
    <property type="protein sequence ID" value="QOU20864.1"/>
    <property type="molecule type" value="Genomic_DNA"/>
</dbReference>
<reference evidence="15" key="2">
    <citation type="journal article" name="BMC Genomics">
        <title>New genome assemblies reveal patterns of domestication and adaptation across Brettanomyces (Dekkera) species.</title>
        <authorList>
            <person name="Roach M.J."/>
            <person name="Borneman A.R."/>
        </authorList>
    </citation>
    <scope>NUCLEOTIDE SEQUENCE</scope>
    <source>
        <strain evidence="15">UCD 2041</strain>
    </source>
</reference>
<keyword evidence="6" id="KW-0509">mRNA transport</keyword>
<dbReference type="GO" id="GO:0015031">
    <property type="term" value="P:protein transport"/>
    <property type="evidence" value="ECO:0007669"/>
    <property type="project" value="UniProtKB-KW"/>
</dbReference>
<organism evidence="15 16">
    <name type="scientific">Dekkera bruxellensis</name>
    <name type="common">Brettanomyces custersii</name>
    <dbReference type="NCBI Taxonomy" id="5007"/>
    <lineage>
        <taxon>Eukaryota</taxon>
        <taxon>Fungi</taxon>
        <taxon>Dikarya</taxon>
        <taxon>Ascomycota</taxon>
        <taxon>Saccharomycotina</taxon>
        <taxon>Pichiomycetes</taxon>
        <taxon>Pichiales</taxon>
        <taxon>Pichiaceae</taxon>
        <taxon>Brettanomyces</taxon>
    </lineage>
</organism>
<evidence type="ECO:0000256" key="8">
    <source>
        <dbReference type="ARBA" id="ARBA00022989"/>
    </source>
</evidence>
<dbReference type="PANTHER" id="PTHR13269">
    <property type="entry name" value="NUCLEOPORIN NDC1"/>
    <property type="match status" value="1"/>
</dbReference>
<evidence type="ECO:0000256" key="1">
    <source>
        <dbReference type="ARBA" id="ARBA00004232"/>
    </source>
</evidence>
<dbReference type="GO" id="GO:0031965">
    <property type="term" value="C:nuclear membrane"/>
    <property type="evidence" value="ECO:0007669"/>
    <property type="project" value="UniProtKB-SubCell"/>
</dbReference>
<evidence type="ECO:0000256" key="3">
    <source>
        <dbReference type="ARBA" id="ARBA00005760"/>
    </source>
</evidence>
<keyword evidence="4" id="KW-0813">Transport</keyword>
<dbReference type="RefSeq" id="XP_041137357.1">
    <property type="nucleotide sequence ID" value="XM_041279143.1"/>
</dbReference>
<feature type="transmembrane region" description="Helical" evidence="14">
    <location>
        <begin position="148"/>
        <end position="175"/>
    </location>
</feature>
<dbReference type="Pfam" id="PF09531">
    <property type="entry name" value="Ndc1_Nup"/>
    <property type="match status" value="1"/>
</dbReference>
<dbReference type="GeneID" id="64572503"/>
<feature type="transmembrane region" description="Helical" evidence="14">
    <location>
        <begin position="254"/>
        <end position="272"/>
    </location>
</feature>
<evidence type="ECO:0000313" key="16">
    <source>
        <dbReference type="Proteomes" id="UP000663131"/>
    </source>
</evidence>
<evidence type="ECO:0000256" key="6">
    <source>
        <dbReference type="ARBA" id="ARBA00022816"/>
    </source>
</evidence>
<evidence type="ECO:0000256" key="2">
    <source>
        <dbReference type="ARBA" id="ARBA00004567"/>
    </source>
</evidence>
<dbReference type="InterPro" id="IPR019049">
    <property type="entry name" value="Nucleoporin_prot_Ndc1/Nup"/>
</dbReference>
<evidence type="ECO:0000256" key="14">
    <source>
        <dbReference type="SAM" id="Phobius"/>
    </source>
</evidence>
<comment type="subcellular location">
    <subcellularLocation>
        <location evidence="1">Nucleus membrane</location>
        <topology evidence="1">Multi-pass membrane protein</topology>
    </subcellularLocation>
    <subcellularLocation>
        <location evidence="2">Nucleus</location>
        <location evidence="2">Nuclear pore complex</location>
    </subcellularLocation>
</comment>
<feature type="transmembrane region" description="Helical" evidence="14">
    <location>
        <begin position="84"/>
        <end position="102"/>
    </location>
</feature>
<dbReference type="AlphaFoldDB" id="A0A871R835"/>
<evidence type="ECO:0008006" key="17">
    <source>
        <dbReference type="Google" id="ProtNLM"/>
    </source>
</evidence>
<protein>
    <recommendedName>
        <fullName evidence="17">Nucleoporin NDC1</fullName>
    </recommendedName>
</protein>
<evidence type="ECO:0000256" key="5">
    <source>
        <dbReference type="ARBA" id="ARBA00022692"/>
    </source>
</evidence>
<evidence type="ECO:0000256" key="10">
    <source>
        <dbReference type="ARBA" id="ARBA00023132"/>
    </source>
</evidence>
<keyword evidence="12" id="KW-0539">Nucleus</keyword>
<sequence length="680" mass="78019">MSQTTLSGRYGIGRNERNQLGSTSWSPSGVLFRSNDSQHVPLKKGNTLSSKKGNLPSAHKTKLKKRKPTYATYFHKVFKIRMRYYYRLSLLLSILLSILIALPYGGNIFMLPVKIMILWASFCLLKIARDATIRVSLSGASSEFQHIVSCLFSTHFLIVFGCYAVATGSIFLIIYNQSSAYLNYSISSPTKTVKPFLNDSFMFFWYFSMFVSSFYSLQFIIFEKNMLPFKIGVYRCDPTDYLKNIKWSSLLKEATAIAGCIAIFAAPVYFWFRRLIFNVFFSGLVYGTNLNSQIPAIRFSIIYYLWLCILSFAIVFTYELLNRIYNAYAMVGCLIVKKPISSYGDNQFDVLTTGITDYEYPLVRLTAYQELVYRSLCTNISERRCLYEDSRWLLVLNEAAKLIRSNSKVIKMDILPKKASVKSKIPENNSAPNDDTPNIFGRSGQINIDTGNDFDKANLRSRRSMFSTNINSPEDLFLKHDSPHKPVIPKKKQSLVSIVVKKCEAYILSLVRKFGKQLKEYILNQRKKSVFLQKVDRFITKDKMIWGSYRKEADRRIPDKIIVGNAIIVISEMLLHAKSEDKKNRVESTLTEVLTILTSIYKSTSLFLDHPPVAPKSIKEKEHNSIKEINDLAISYFFKIVVFYNSSLNDLILGPDTFKLAKWCTDMALEEQKSRGFTEI</sequence>
<gene>
    <name evidence="15" type="ORF">BRETT_000578</name>
</gene>
<dbReference type="GO" id="GO:0070762">
    <property type="term" value="C:nuclear pore transmembrane ring"/>
    <property type="evidence" value="ECO:0007669"/>
    <property type="project" value="TreeGrafter"/>
</dbReference>
<feature type="transmembrane region" description="Helical" evidence="14">
    <location>
        <begin position="301"/>
        <end position="321"/>
    </location>
</feature>
<evidence type="ECO:0000256" key="4">
    <source>
        <dbReference type="ARBA" id="ARBA00022448"/>
    </source>
</evidence>
<evidence type="ECO:0000313" key="15">
    <source>
        <dbReference type="EMBL" id="QOU20864.1"/>
    </source>
</evidence>
<name>A0A871R835_DEKBR</name>
<proteinExistence type="inferred from homology"/>
<keyword evidence="10" id="KW-0906">Nuclear pore complex</keyword>
<reference evidence="15" key="1">
    <citation type="submission" date="2020-10" db="EMBL/GenBank/DDBJ databases">
        <authorList>
            <person name="Palmer J.M."/>
        </authorList>
    </citation>
    <scope>NUCLEOTIDE SEQUENCE</scope>
    <source>
        <strain evidence="15">UCD 2041</strain>
    </source>
</reference>
<keyword evidence="7" id="KW-0653">Protein transport</keyword>
<dbReference type="OrthoDB" id="67850at2759"/>
<keyword evidence="5 14" id="KW-0812">Transmembrane</keyword>
<dbReference type="GO" id="GO:0070631">
    <property type="term" value="P:spindle pole body localization"/>
    <property type="evidence" value="ECO:0007669"/>
    <property type="project" value="TreeGrafter"/>
</dbReference>
<dbReference type="GO" id="GO:0106166">
    <property type="term" value="F:spindle pole body-nuclear membrane anchor activity"/>
    <property type="evidence" value="ECO:0007669"/>
    <property type="project" value="TreeGrafter"/>
</dbReference>
<feature type="transmembrane region" description="Helical" evidence="14">
    <location>
        <begin position="203"/>
        <end position="222"/>
    </location>
</feature>
<dbReference type="GO" id="GO:0005816">
    <property type="term" value="C:spindle pole body"/>
    <property type="evidence" value="ECO:0007669"/>
    <property type="project" value="TreeGrafter"/>
</dbReference>
<dbReference type="PANTHER" id="PTHR13269:SF6">
    <property type="entry name" value="NUCLEOPORIN NDC1"/>
    <property type="match status" value="1"/>
</dbReference>
<evidence type="ECO:0000256" key="11">
    <source>
        <dbReference type="ARBA" id="ARBA00023136"/>
    </source>
</evidence>
<evidence type="ECO:0000256" key="13">
    <source>
        <dbReference type="SAM" id="MobiDB-lite"/>
    </source>
</evidence>
<keyword evidence="11 14" id="KW-0472">Membrane</keyword>
<feature type="region of interest" description="Disordered" evidence="13">
    <location>
        <begin position="1"/>
        <end position="25"/>
    </location>
</feature>
<dbReference type="GO" id="GO:0051028">
    <property type="term" value="P:mRNA transport"/>
    <property type="evidence" value="ECO:0007669"/>
    <property type="project" value="UniProtKB-KW"/>
</dbReference>
<accession>A0A871R835</accession>
<evidence type="ECO:0000256" key="7">
    <source>
        <dbReference type="ARBA" id="ARBA00022927"/>
    </source>
</evidence>
<evidence type="ECO:0000256" key="12">
    <source>
        <dbReference type="ARBA" id="ARBA00023242"/>
    </source>
</evidence>
<evidence type="ECO:0000256" key="9">
    <source>
        <dbReference type="ARBA" id="ARBA00023010"/>
    </source>
</evidence>